<gene>
    <name evidence="7" type="primary">LOC108660603</name>
</gene>
<name>A0AB32VXR1_THECC</name>
<dbReference type="InterPro" id="IPR057135">
    <property type="entry name" value="At4g27190-like_LRR"/>
</dbReference>
<proteinExistence type="predicted"/>
<dbReference type="InterPro" id="IPR050905">
    <property type="entry name" value="Plant_NBS-LRR"/>
</dbReference>
<reference evidence="6" key="1">
    <citation type="journal article" date="1997" name="Nucleic Acids Res.">
        <title>tRNAscan-SE: a program for improved detection of transfer RNA genes in genomic sequence.</title>
        <authorList>
            <person name="Lowe T.M."/>
            <person name="Eddy S.R."/>
        </authorList>
    </citation>
    <scope>NUCLEOTIDE SEQUENCE [LARGE SCALE GENOMIC DNA]</scope>
    <source>
        <strain evidence="6">r\B97-61/B2</strain>
    </source>
</reference>
<evidence type="ECO:0000259" key="4">
    <source>
        <dbReference type="Pfam" id="PF23247"/>
    </source>
</evidence>
<keyword evidence="2" id="KW-0677">Repeat</keyword>
<accession>A0AB32VXR1</accession>
<dbReference type="Gramene" id="Tc02v2_t001170.1">
    <property type="protein sequence ID" value="Tc02v2_p001170.1"/>
    <property type="gene ID" value="Tc02v2_g001170"/>
</dbReference>
<evidence type="ECO:0000259" key="5">
    <source>
        <dbReference type="Pfam" id="PF23598"/>
    </source>
</evidence>
<evidence type="ECO:0000256" key="2">
    <source>
        <dbReference type="ARBA" id="ARBA00022737"/>
    </source>
</evidence>
<dbReference type="Gene3D" id="3.80.10.10">
    <property type="entry name" value="Ribonuclease Inhibitor"/>
    <property type="match status" value="2"/>
</dbReference>
<sequence>MHPLCLMKGGLRLIKPPKEELWWDAKEIHLMDNKLSDLPESPTCPSLFKLYLQKNLDLMAIPSCFFKHMPLLEILDLSHTSIKSLPESLSSLVKLREFLLKGCELFTQLPSHVGELKNLEKLDLDGTQIIDLPAEIGHLSKLKILRVSFYGYMNCSKTMLRRDTIIPHGTISGFFELTELSIEVDPDDERWHATVKAIIEEACNLKTLRQLNLYLPNIEILWKCRTRSTSLLHYPLPRFRFTVGYHKQQVVSRVPEEVEAHFDKGDKCLKFVKGKDIPAEMRMALNHSTAFFLEGHATATSLSDFGIENSRQLKFCLLTECNEVQTIIDCAEFPEEQTDALGNLQDLNIYYMKNLRSIWRGTVHKNWLASLKFLALHKCPRLSTIFTPDRIANLASSEEVIVEHRPQLTSLASLIGRASCNSAPQPNCFLPSLKRISLLYVRKLISISSGLHIAPKLEKVGFYNCLKLKSLSTMEMSSENLKTILPTVHDLSDWSWTNCISKSPGAKCGTMTGTGCMIVSQYALFMFVCDVWNRLVLVDGLL</sequence>
<feature type="domain" description="Disease resistance R13L4/SHOC-2-like LRR" evidence="5">
    <location>
        <begin position="69"/>
        <end position="216"/>
    </location>
</feature>
<evidence type="ECO:0000256" key="1">
    <source>
        <dbReference type="ARBA" id="ARBA00022614"/>
    </source>
</evidence>
<keyword evidence="1" id="KW-0433">Leucine-rich repeat</keyword>
<dbReference type="RefSeq" id="XP_017970304.1">
    <property type="nucleotide sequence ID" value="XM_018114815.1"/>
</dbReference>
<evidence type="ECO:0000313" key="7">
    <source>
        <dbReference type="RefSeq" id="XP_017970304.1"/>
    </source>
</evidence>
<dbReference type="PANTHER" id="PTHR33463">
    <property type="entry name" value="NB-ARC DOMAIN-CONTAINING PROTEIN-RELATED"/>
    <property type="match status" value="1"/>
</dbReference>
<organism evidence="6 7">
    <name type="scientific">Theobroma cacao</name>
    <name type="common">Cacao</name>
    <name type="synonym">Cocoa</name>
    <dbReference type="NCBI Taxonomy" id="3641"/>
    <lineage>
        <taxon>Eukaryota</taxon>
        <taxon>Viridiplantae</taxon>
        <taxon>Streptophyta</taxon>
        <taxon>Embryophyta</taxon>
        <taxon>Tracheophyta</taxon>
        <taxon>Spermatophyta</taxon>
        <taxon>Magnoliopsida</taxon>
        <taxon>eudicotyledons</taxon>
        <taxon>Gunneridae</taxon>
        <taxon>Pentapetalae</taxon>
        <taxon>rosids</taxon>
        <taxon>malvids</taxon>
        <taxon>Malvales</taxon>
        <taxon>Malvaceae</taxon>
        <taxon>Byttnerioideae</taxon>
        <taxon>Theobroma</taxon>
    </lineage>
</organism>
<dbReference type="PANTHER" id="PTHR33463:SF179">
    <property type="entry name" value="NB-ARC DOMAIN-CONTAINING PROTEIN"/>
    <property type="match status" value="1"/>
</dbReference>
<dbReference type="InterPro" id="IPR032675">
    <property type="entry name" value="LRR_dom_sf"/>
</dbReference>
<evidence type="ECO:0000313" key="6">
    <source>
        <dbReference type="Proteomes" id="UP000694886"/>
    </source>
</evidence>
<evidence type="ECO:0000256" key="3">
    <source>
        <dbReference type="ARBA" id="ARBA00022821"/>
    </source>
</evidence>
<protein>
    <submittedName>
        <fullName evidence="7">Uncharacterized protein LOC108660603</fullName>
    </submittedName>
</protein>
<dbReference type="Proteomes" id="UP000694886">
    <property type="component" value="Chromosome 2"/>
</dbReference>
<dbReference type="SUPFAM" id="SSF52058">
    <property type="entry name" value="L domain-like"/>
    <property type="match status" value="1"/>
</dbReference>
<dbReference type="InterPro" id="IPR055414">
    <property type="entry name" value="LRR_R13L4/SHOC2-like"/>
</dbReference>
<dbReference type="KEGG" id="tcc:108660603"/>
<dbReference type="Pfam" id="PF23247">
    <property type="entry name" value="LRR_RPS2"/>
    <property type="match status" value="1"/>
</dbReference>
<feature type="domain" description="Disease resistance protein At4g27190-like leucine-rich repeats" evidence="4">
    <location>
        <begin position="319"/>
        <end position="400"/>
    </location>
</feature>
<dbReference type="SMART" id="SM00369">
    <property type="entry name" value="LRR_TYP"/>
    <property type="match status" value="2"/>
</dbReference>
<keyword evidence="3" id="KW-0611">Plant defense</keyword>
<dbReference type="InterPro" id="IPR003591">
    <property type="entry name" value="Leu-rich_rpt_typical-subtyp"/>
</dbReference>
<dbReference type="GeneID" id="108660603"/>
<dbReference type="Pfam" id="PF23598">
    <property type="entry name" value="LRR_14"/>
    <property type="match status" value="1"/>
</dbReference>
<reference evidence="7" key="2">
    <citation type="submission" date="2025-08" db="UniProtKB">
        <authorList>
            <consortium name="RefSeq"/>
        </authorList>
    </citation>
    <scope>IDENTIFICATION</scope>
</reference>
<dbReference type="AlphaFoldDB" id="A0AB32VXR1"/>